<feature type="coiled-coil region" evidence="1">
    <location>
        <begin position="57"/>
        <end position="144"/>
    </location>
</feature>
<feature type="region of interest" description="Disordered" evidence="2">
    <location>
        <begin position="1"/>
        <end position="30"/>
    </location>
</feature>
<feature type="compositionally biased region" description="Basic and acidic residues" evidence="2">
    <location>
        <begin position="8"/>
        <end position="23"/>
    </location>
</feature>
<feature type="compositionally biased region" description="Polar residues" evidence="2">
    <location>
        <begin position="1324"/>
        <end position="1348"/>
    </location>
</feature>
<dbReference type="PANTHER" id="PTHR37476">
    <property type="entry name" value="COILED-COIL DOMAIN-CONTAINING PROTEIN 171"/>
    <property type="match status" value="1"/>
</dbReference>
<evidence type="ECO:0000313" key="3">
    <source>
        <dbReference type="Proteomes" id="UP000694888"/>
    </source>
</evidence>
<reference evidence="4" key="1">
    <citation type="submission" date="2025-08" db="UniProtKB">
        <authorList>
            <consortium name="RefSeq"/>
        </authorList>
    </citation>
    <scope>IDENTIFICATION</scope>
</reference>
<feature type="coiled-coil region" evidence="1">
    <location>
        <begin position="717"/>
        <end position="744"/>
    </location>
</feature>
<evidence type="ECO:0000313" key="4">
    <source>
        <dbReference type="RefSeq" id="XP_005092061.1"/>
    </source>
</evidence>
<dbReference type="GeneID" id="101848415"/>
<sequence length="1348" mass="154286">MPAPAREVNSKMDTEEDRNENHQQESSFSYSMLENEMQSDSFIAAMDGNNSHYASEINRLRLANKQLKADLQAEQDTVLQMRKKLNNAEKQKLEAASKANSEVASLETQVAKYRSQLEKGEAVRHNLEFELTKSQREVNQIKQTAREKESFLKDGTDDLKQKIGDLGSEVKQLQKSLQTCKSNAQEQEGRLRQSLEEAETKVKKTYSELDTTRAERDKMSELCRQHSNVIAELNEKLQEFENEKRSVLESLRRATVELDYAKEREDRLTSDLEAALSRNRTLEENIEAERAAHLETKFNSEIVQLRVRDLDGAIDVEKSANTEANKAIERITQQNRELEQVYEEERKNRKELTQKLDKLEKEHMSVRRQLSAEVEEKKAVIGNLSKELESHQKNFNELKAELTKAKKRQQQLEEMYSGCIKELEFLLHTFHFDDKKLRLAKKEEPASSSKGKKVTNPAVVVESFKQMLMQLKRKMDTQTDELMKTKKTNERLNRELESCREMIKAKDKTIEETQRNYTKTAKDLNKSRSSYAELESTIGKLKTSLQANANNQDKDRTRIQELSEEIMKLVKRHRAEEEEKIAFLHGLYQRLLSSHITVPTRDKSFNQFAWLDLTEVVYEQVTSLVDLLHMSDEKLRASQDSGRVRDETTARLRQEHEEQISRLTALSRDREAAWQQQKEELEQHYTQMLSDMQSRSKKTQVIADQAWEKVRATGSLQQGLESELVELRRELAESQVQASSLLSACALLSGAFYPLYSRASMLASERYILEDLYYTWETCRDRALYLCSVLRSGKDSDQDKPERDRRSHRKVNPLLRFRVGVIAVLAANRLAYLGEKSTKCFVSYNSGIGDNGLCVCVGRTDQTSPRQFKGLARQFGDDEKDDENSPRSAADIQSSLCGWLNSQDLLETVVSSMADLYEATRQYKNPNNQIEMRSVAAAARSSFSKFVDRLSNFFPETTLSTPTSMRDRASLQRKLEKHLSRILSETSPEHRGTLVSSQELMSSLQNHILDLTQRLHSAEKERRHLLAELSELKQQIGEESNNSAPDSEDKQSSSKHSTKYVSMSKFERVCVELSSALRREQKAQQLLQEQSQQLSELTSRLDLCASEGVHKQSNLVQAQETLTEVQNELKHKDQSLRQANKELAQTEYERESLQSNLRDAENALRTAARDKEILAQYIRSVENALEKAKKQFIILKEPRALTGDQSLSRLLLDADLIPQDIGRAGPDLIAVQNLVGSFVDAQHQAVSKIKSLEEEIMSHRSHIDTLKRELSNAMQREFNEHLDEVTDGVLSSMADQRKSDVFVPLKEDPDQSVGSPPSKPPPQTLLSPPVYQSSTSAFHSVKSNSSAK</sequence>
<feature type="coiled-coil region" evidence="1">
    <location>
        <begin position="1249"/>
        <end position="1276"/>
    </location>
</feature>
<protein>
    <submittedName>
        <fullName evidence="4">Coiled-coil domain-containing protein 171 isoform X1</fullName>
    </submittedName>
</protein>
<accession>A0ABM0JES0</accession>
<gene>
    <name evidence="4" type="primary">LOC101848415</name>
</gene>
<dbReference type="PANTHER" id="PTHR37476:SF1">
    <property type="entry name" value="COILED-COIL DOMAIN-CONTAINING PROTEIN 171"/>
    <property type="match status" value="1"/>
</dbReference>
<feature type="coiled-coil region" evidence="1">
    <location>
        <begin position="317"/>
        <end position="415"/>
    </location>
</feature>
<feature type="coiled-coil region" evidence="1">
    <location>
        <begin position="1073"/>
        <end position="1191"/>
    </location>
</feature>
<keyword evidence="1" id="KW-0175">Coiled coil</keyword>
<evidence type="ECO:0000256" key="1">
    <source>
        <dbReference type="SAM" id="Coils"/>
    </source>
</evidence>
<organism evidence="3 4">
    <name type="scientific">Aplysia californica</name>
    <name type="common">California sea hare</name>
    <dbReference type="NCBI Taxonomy" id="6500"/>
    <lineage>
        <taxon>Eukaryota</taxon>
        <taxon>Metazoa</taxon>
        <taxon>Spiralia</taxon>
        <taxon>Lophotrochozoa</taxon>
        <taxon>Mollusca</taxon>
        <taxon>Gastropoda</taxon>
        <taxon>Heterobranchia</taxon>
        <taxon>Euthyneura</taxon>
        <taxon>Tectipleura</taxon>
        <taxon>Aplysiida</taxon>
        <taxon>Aplysioidea</taxon>
        <taxon>Aplysiidae</taxon>
        <taxon>Aplysia</taxon>
    </lineage>
</organism>
<dbReference type="Proteomes" id="UP000694888">
    <property type="component" value="Unplaced"/>
</dbReference>
<feature type="coiled-coil region" evidence="1">
    <location>
        <begin position="461"/>
        <end position="516"/>
    </location>
</feature>
<proteinExistence type="predicted"/>
<feature type="region of interest" description="Disordered" evidence="2">
    <location>
        <begin position="1036"/>
        <end position="1059"/>
    </location>
</feature>
<feature type="region of interest" description="Disordered" evidence="2">
    <location>
        <begin position="1301"/>
        <end position="1348"/>
    </location>
</feature>
<dbReference type="RefSeq" id="XP_005092061.1">
    <property type="nucleotide sequence ID" value="XM_005092004.3"/>
</dbReference>
<name>A0ABM0JES0_APLCA</name>
<keyword evidence="3" id="KW-1185">Reference proteome</keyword>
<evidence type="ECO:0000256" key="2">
    <source>
        <dbReference type="SAM" id="MobiDB-lite"/>
    </source>
</evidence>
<feature type="coiled-coil region" evidence="1">
    <location>
        <begin position="170"/>
        <end position="292"/>
    </location>
</feature>